<organism evidence="3 4">
    <name type="scientific">Candidatus Nitronauta litoralis</name>
    <dbReference type="NCBI Taxonomy" id="2705533"/>
    <lineage>
        <taxon>Bacteria</taxon>
        <taxon>Pseudomonadati</taxon>
        <taxon>Nitrospinota/Tectimicrobiota group</taxon>
        <taxon>Nitrospinota</taxon>
        <taxon>Nitrospinia</taxon>
        <taxon>Nitrospinales</taxon>
        <taxon>Nitrospinaceae</taxon>
        <taxon>Candidatus Nitronauta</taxon>
    </lineage>
</organism>
<protein>
    <submittedName>
        <fullName evidence="3">NAD-dependent epimerase/dehydratase family protein</fullName>
    </submittedName>
</protein>
<dbReference type="Pfam" id="PF01370">
    <property type="entry name" value="Epimerase"/>
    <property type="match status" value="1"/>
</dbReference>
<sequence length="122" mass="13797">MSTRKLLVTGASGFVGGFLLERLQRENSVSLIGLHHWELKEDANTLSDPDLAWHRADLPHNDLSPLVSGIDTVFHLAAQFSLNEKKSDQQDMQRVNVEGTRHLRVVTCYWLAPMKREGKESC</sequence>
<evidence type="ECO:0000259" key="2">
    <source>
        <dbReference type="Pfam" id="PF01370"/>
    </source>
</evidence>
<dbReference type="InterPro" id="IPR001509">
    <property type="entry name" value="Epimerase_deHydtase"/>
</dbReference>
<gene>
    <name evidence="3" type="ORF">G3M70_04880</name>
</gene>
<dbReference type="SUPFAM" id="SSF51735">
    <property type="entry name" value="NAD(P)-binding Rossmann-fold domains"/>
    <property type="match status" value="1"/>
</dbReference>
<dbReference type="PANTHER" id="PTHR43000">
    <property type="entry name" value="DTDP-D-GLUCOSE 4,6-DEHYDRATASE-RELATED"/>
    <property type="match status" value="1"/>
</dbReference>
<feature type="domain" description="NAD-dependent epimerase/dehydratase" evidence="2">
    <location>
        <begin position="7"/>
        <end position="103"/>
    </location>
</feature>
<evidence type="ECO:0000256" key="1">
    <source>
        <dbReference type="ARBA" id="ARBA00007637"/>
    </source>
</evidence>
<comment type="similarity">
    <text evidence="1">Belongs to the NAD(P)-dependent epimerase/dehydratase family.</text>
</comment>
<dbReference type="Gene3D" id="3.40.50.720">
    <property type="entry name" value="NAD(P)-binding Rossmann-like Domain"/>
    <property type="match status" value="1"/>
</dbReference>
<evidence type="ECO:0000313" key="3">
    <source>
        <dbReference type="EMBL" id="QPJ61257.1"/>
    </source>
</evidence>
<name>A0A7T0BUW9_9BACT</name>
<accession>A0A7T0BUW9</accession>
<dbReference type="AlphaFoldDB" id="A0A7T0BUW9"/>
<dbReference type="KEGG" id="nli:G3M70_04880"/>
<dbReference type="EMBL" id="CP048685">
    <property type="protein sequence ID" value="QPJ61257.1"/>
    <property type="molecule type" value="Genomic_DNA"/>
</dbReference>
<dbReference type="Proteomes" id="UP000594688">
    <property type="component" value="Chromosome"/>
</dbReference>
<dbReference type="InterPro" id="IPR036291">
    <property type="entry name" value="NAD(P)-bd_dom_sf"/>
</dbReference>
<evidence type="ECO:0000313" key="4">
    <source>
        <dbReference type="Proteomes" id="UP000594688"/>
    </source>
</evidence>
<proteinExistence type="inferred from homology"/>
<reference evidence="3 4" key="1">
    <citation type="submission" date="2020-02" db="EMBL/GenBank/DDBJ databases">
        <title>Genomic and physiological characterization of two novel Nitrospinaceae genera.</title>
        <authorList>
            <person name="Mueller A.J."/>
            <person name="Jung M.-Y."/>
            <person name="Strachan C.R."/>
            <person name="Herbold C.W."/>
            <person name="Kirkegaard R.H."/>
            <person name="Daims H."/>
        </authorList>
    </citation>
    <scope>NUCLEOTIDE SEQUENCE [LARGE SCALE GENOMIC DNA]</scope>
    <source>
        <strain evidence="3">EB</strain>
    </source>
</reference>